<evidence type="ECO:0000259" key="1">
    <source>
        <dbReference type="Pfam" id="PF13173"/>
    </source>
</evidence>
<sequence length="426" mass="50092">MLIKEEIIKVIDFWHEVVKKETLFYRSILEDIDVFSSEVIDIAGPRRSGKSSLLKLIIRKFIDKKDWIYINFEDPFFINNNQPQTIERIIEIFKEFYSAKIKYLFFDEIQNINGWEKAIRKLYESKEYRIFITGSSSKLLGGELSSLITGRHKSYELMPLDFKEWLSFNNIQINTEKELILNKIKLEKYFDAFLKIGGFPKIAVSKDEELLKQYYLDILEKDIIKRHDVRNKAALEKLGIYLLTNSSKTLSVSSLAESLDLSKEIAAEYISYFKEAFLIFDLPQFSYSLKTQQKALKKIYSADTGLSNVVSFRFSEDYGRFLENAVFLHLRKQKGELFYYKTKNNFEVDFLLKKKGMFFLFQVSKNIENDLTKKREIRALLAAMGELKIEKGFIITKSMADTIKIDNKTIEILPAYRWLLTPDLQQ</sequence>
<dbReference type="Gene3D" id="3.40.50.300">
    <property type="entry name" value="P-loop containing nucleotide triphosphate hydrolases"/>
    <property type="match status" value="1"/>
</dbReference>
<name>A0A1F4ST06_UNCSA</name>
<dbReference type="AlphaFoldDB" id="A0A1F4ST06"/>
<dbReference type="InterPro" id="IPR025420">
    <property type="entry name" value="DUF4143"/>
</dbReference>
<dbReference type="EMBL" id="MEUB01000017">
    <property type="protein sequence ID" value="OGC23549.1"/>
    <property type="molecule type" value="Genomic_DNA"/>
</dbReference>
<evidence type="ECO:0008006" key="5">
    <source>
        <dbReference type="Google" id="ProtNLM"/>
    </source>
</evidence>
<evidence type="ECO:0000313" key="4">
    <source>
        <dbReference type="Proteomes" id="UP000178417"/>
    </source>
</evidence>
<dbReference type="Pfam" id="PF13635">
    <property type="entry name" value="DUF4143"/>
    <property type="match status" value="1"/>
</dbReference>
<dbReference type="PANTHER" id="PTHR33295:SF8">
    <property type="entry name" value="AAA+ ATPASE DOMAIN-CONTAINING PROTEIN"/>
    <property type="match status" value="1"/>
</dbReference>
<dbReference type="Proteomes" id="UP000178417">
    <property type="component" value="Unassembled WGS sequence"/>
</dbReference>
<organism evidence="3 4">
    <name type="scientific">candidate division WOR-1 bacterium RIFOXYB2_FULL_37_13</name>
    <dbReference type="NCBI Taxonomy" id="1802579"/>
    <lineage>
        <taxon>Bacteria</taxon>
        <taxon>Bacillati</taxon>
        <taxon>Saganbacteria</taxon>
    </lineage>
</organism>
<feature type="domain" description="DUF4143" evidence="2">
    <location>
        <begin position="220"/>
        <end position="364"/>
    </location>
</feature>
<comment type="caution">
    <text evidence="3">The sequence shown here is derived from an EMBL/GenBank/DDBJ whole genome shotgun (WGS) entry which is preliminary data.</text>
</comment>
<dbReference type="InterPro" id="IPR027417">
    <property type="entry name" value="P-loop_NTPase"/>
</dbReference>
<dbReference type="SUPFAM" id="SSF52540">
    <property type="entry name" value="P-loop containing nucleoside triphosphate hydrolases"/>
    <property type="match status" value="1"/>
</dbReference>
<accession>A0A1F4ST06</accession>
<dbReference type="Pfam" id="PF13173">
    <property type="entry name" value="AAA_14"/>
    <property type="match status" value="1"/>
</dbReference>
<proteinExistence type="predicted"/>
<evidence type="ECO:0000313" key="3">
    <source>
        <dbReference type="EMBL" id="OGC23549.1"/>
    </source>
</evidence>
<dbReference type="InterPro" id="IPR041682">
    <property type="entry name" value="AAA_14"/>
</dbReference>
<dbReference type="PANTHER" id="PTHR33295">
    <property type="entry name" value="ATPASE"/>
    <property type="match status" value="1"/>
</dbReference>
<reference evidence="3 4" key="1">
    <citation type="journal article" date="2016" name="Nat. Commun.">
        <title>Thousands of microbial genomes shed light on interconnected biogeochemical processes in an aquifer system.</title>
        <authorList>
            <person name="Anantharaman K."/>
            <person name="Brown C.T."/>
            <person name="Hug L.A."/>
            <person name="Sharon I."/>
            <person name="Castelle C.J."/>
            <person name="Probst A.J."/>
            <person name="Thomas B.C."/>
            <person name="Singh A."/>
            <person name="Wilkins M.J."/>
            <person name="Karaoz U."/>
            <person name="Brodie E.L."/>
            <person name="Williams K.H."/>
            <person name="Hubbard S.S."/>
            <person name="Banfield J.F."/>
        </authorList>
    </citation>
    <scope>NUCLEOTIDE SEQUENCE [LARGE SCALE GENOMIC DNA]</scope>
</reference>
<gene>
    <name evidence="3" type="ORF">A2310_03005</name>
</gene>
<evidence type="ECO:0000259" key="2">
    <source>
        <dbReference type="Pfam" id="PF13635"/>
    </source>
</evidence>
<protein>
    <recommendedName>
        <fullName evidence="5">AAA+ ATPase domain-containing protein</fullName>
    </recommendedName>
</protein>
<feature type="domain" description="AAA" evidence="1">
    <location>
        <begin position="38"/>
        <end position="165"/>
    </location>
</feature>
<dbReference type="STRING" id="1802579.A2310_03005"/>